<evidence type="ECO:0000256" key="11">
    <source>
        <dbReference type="ARBA" id="ARBA00069173"/>
    </source>
</evidence>
<dbReference type="PIRSF" id="PIRSF006250">
    <property type="entry name" value="NadC_ModD"/>
    <property type="match status" value="1"/>
</dbReference>
<comment type="similarity">
    <text evidence="3 12">Belongs to the NadC/ModD family.</text>
</comment>
<evidence type="ECO:0000256" key="2">
    <source>
        <dbReference type="ARBA" id="ARBA00004893"/>
    </source>
</evidence>
<evidence type="ECO:0000256" key="6">
    <source>
        <dbReference type="ARBA" id="ARBA00022642"/>
    </source>
</evidence>
<evidence type="ECO:0000256" key="4">
    <source>
        <dbReference type="ARBA" id="ARBA00011218"/>
    </source>
</evidence>
<dbReference type="AlphaFoldDB" id="A0A847SXI9"/>
<feature type="domain" description="Quinolinate phosphoribosyl transferase C-terminal" evidence="13">
    <location>
        <begin position="110"/>
        <end position="279"/>
    </location>
</feature>
<keyword evidence="8 12" id="KW-0808">Transferase</keyword>
<comment type="catalytic activity">
    <reaction evidence="10">
        <text>nicotinate beta-D-ribonucleotide + CO2 + diphosphate = quinolinate + 5-phospho-alpha-D-ribose 1-diphosphate + 2 H(+)</text>
        <dbReference type="Rhea" id="RHEA:12733"/>
        <dbReference type="ChEBI" id="CHEBI:15378"/>
        <dbReference type="ChEBI" id="CHEBI:16526"/>
        <dbReference type="ChEBI" id="CHEBI:29959"/>
        <dbReference type="ChEBI" id="CHEBI:33019"/>
        <dbReference type="ChEBI" id="CHEBI:57502"/>
        <dbReference type="ChEBI" id="CHEBI:58017"/>
        <dbReference type="EC" id="2.4.2.19"/>
    </reaction>
</comment>
<protein>
    <recommendedName>
        <fullName evidence="11">Probable nicotinate-nucleotide pyrophosphorylase [carboxylating]</fullName>
        <ecNumber evidence="5">2.4.2.19</ecNumber>
    </recommendedName>
    <alternativeName>
        <fullName evidence="9">Quinolinate phosphoribosyltransferase [decarboxylating]</fullName>
    </alternativeName>
</protein>
<dbReference type="EC" id="2.4.2.19" evidence="5"/>
<dbReference type="Proteomes" id="UP000552864">
    <property type="component" value="Unassembled WGS sequence"/>
</dbReference>
<dbReference type="FunFam" id="3.90.1170.20:FF:000001">
    <property type="entry name" value="Nicotinate-nucleotide diphosphorylase (Carboxylating)"/>
    <property type="match status" value="1"/>
</dbReference>
<dbReference type="UniPathway" id="UPA00253">
    <property type="reaction ID" value="UER00331"/>
</dbReference>
<dbReference type="FunFam" id="3.20.20.70:FF:000030">
    <property type="entry name" value="Nicotinate-nucleotide pyrophosphorylase, carboxylating"/>
    <property type="match status" value="1"/>
</dbReference>
<dbReference type="InterPro" id="IPR004393">
    <property type="entry name" value="NadC"/>
</dbReference>
<dbReference type="Gene3D" id="3.90.1170.20">
    <property type="entry name" value="Quinolinate phosphoribosyl transferase, N-terminal domain"/>
    <property type="match status" value="1"/>
</dbReference>
<evidence type="ECO:0000256" key="12">
    <source>
        <dbReference type="PIRNR" id="PIRNR006250"/>
    </source>
</evidence>
<sequence length="283" mass="31425">MQRVLTTQEFITAALLEDVGSGDYSTLASIPADAKGKAVLKIKEEGILAGMQLAQDIFHHLEEDAKFTLYKKDGDAVNNGETAFIVEASVHTILKAERLVLNCMQRMSGIATLTNKYADKIKNYKTKILDTRKTTPLFREYEKQAVRIGGGYNLRMGLYDMIMLKDNHIDFCGGIEQAIQKTNEYLAANNLHLKIEIETRNLDDVRRVLAVGNVHRIMLDNCSPKLLEEAIELIAGKYETEASGGINLDNIISYARTGVDYVSCGAITNHAVSMDLSLKAHKI</sequence>
<evidence type="ECO:0000313" key="15">
    <source>
        <dbReference type="EMBL" id="NLR82292.1"/>
    </source>
</evidence>
<feature type="domain" description="Quinolinate phosphoribosyl transferase N-terminal" evidence="14">
    <location>
        <begin position="23"/>
        <end position="108"/>
    </location>
</feature>
<dbReference type="InterPro" id="IPR013785">
    <property type="entry name" value="Aldolase_TIM"/>
</dbReference>
<dbReference type="CDD" id="cd01572">
    <property type="entry name" value="QPRTase"/>
    <property type="match status" value="1"/>
</dbReference>
<dbReference type="EMBL" id="JABAHZ010000009">
    <property type="protein sequence ID" value="NLR82292.1"/>
    <property type="molecule type" value="Genomic_DNA"/>
</dbReference>
<gene>
    <name evidence="15" type="primary">nadC</name>
    <name evidence="15" type="ORF">HGH91_26990</name>
</gene>
<dbReference type="PANTHER" id="PTHR32179:SF3">
    <property type="entry name" value="NICOTINATE-NUCLEOTIDE PYROPHOSPHORYLASE [CARBOXYLATING]"/>
    <property type="match status" value="1"/>
</dbReference>
<comment type="caution">
    <text evidence="15">The sequence shown here is derived from an EMBL/GenBank/DDBJ whole genome shotgun (WGS) entry which is preliminary data.</text>
</comment>
<dbReference type="InterPro" id="IPR022412">
    <property type="entry name" value="Quinolinate_PRibosylTrfase_N"/>
</dbReference>
<dbReference type="GO" id="GO:0005737">
    <property type="term" value="C:cytoplasm"/>
    <property type="evidence" value="ECO:0007669"/>
    <property type="project" value="TreeGrafter"/>
</dbReference>
<keyword evidence="7 12" id="KW-0328">Glycosyltransferase</keyword>
<evidence type="ECO:0000256" key="10">
    <source>
        <dbReference type="ARBA" id="ARBA00047445"/>
    </source>
</evidence>
<evidence type="ECO:0000256" key="5">
    <source>
        <dbReference type="ARBA" id="ARBA00011944"/>
    </source>
</evidence>
<evidence type="ECO:0000256" key="7">
    <source>
        <dbReference type="ARBA" id="ARBA00022676"/>
    </source>
</evidence>
<keyword evidence="6" id="KW-0662">Pyridine nucleotide biosynthesis</keyword>
<proteinExistence type="inferred from homology"/>
<evidence type="ECO:0000256" key="8">
    <source>
        <dbReference type="ARBA" id="ARBA00022679"/>
    </source>
</evidence>
<dbReference type="SUPFAM" id="SSF54675">
    <property type="entry name" value="Nicotinate/Quinolinate PRTase N-terminal domain-like"/>
    <property type="match status" value="1"/>
</dbReference>
<dbReference type="NCBIfam" id="TIGR00078">
    <property type="entry name" value="nadC"/>
    <property type="match status" value="1"/>
</dbReference>
<evidence type="ECO:0000259" key="14">
    <source>
        <dbReference type="Pfam" id="PF02749"/>
    </source>
</evidence>
<evidence type="ECO:0000256" key="3">
    <source>
        <dbReference type="ARBA" id="ARBA00009400"/>
    </source>
</evidence>
<evidence type="ECO:0000313" key="16">
    <source>
        <dbReference type="Proteomes" id="UP000552864"/>
    </source>
</evidence>
<dbReference type="Gene3D" id="3.20.20.70">
    <property type="entry name" value="Aldolase class I"/>
    <property type="match status" value="1"/>
</dbReference>
<dbReference type="SUPFAM" id="SSF51690">
    <property type="entry name" value="Nicotinate/Quinolinate PRTase C-terminal domain-like"/>
    <property type="match status" value="1"/>
</dbReference>
<dbReference type="InterPro" id="IPR002638">
    <property type="entry name" value="Quinolinate_PRibosylTrfase_C"/>
</dbReference>
<dbReference type="Pfam" id="PF02749">
    <property type="entry name" value="QRPTase_N"/>
    <property type="match status" value="1"/>
</dbReference>
<evidence type="ECO:0000259" key="13">
    <source>
        <dbReference type="Pfam" id="PF01729"/>
    </source>
</evidence>
<dbReference type="InterPro" id="IPR027277">
    <property type="entry name" value="NadC/ModD"/>
</dbReference>
<organism evidence="15 16">
    <name type="scientific">Chitinophaga eiseniae</name>
    <dbReference type="NCBI Taxonomy" id="634771"/>
    <lineage>
        <taxon>Bacteria</taxon>
        <taxon>Pseudomonadati</taxon>
        <taxon>Bacteroidota</taxon>
        <taxon>Chitinophagia</taxon>
        <taxon>Chitinophagales</taxon>
        <taxon>Chitinophagaceae</taxon>
        <taxon>Chitinophaga</taxon>
    </lineage>
</organism>
<dbReference type="InterPro" id="IPR037128">
    <property type="entry name" value="Quinolinate_PRibosylTase_N_sf"/>
</dbReference>
<dbReference type="Pfam" id="PF01729">
    <property type="entry name" value="QRPTase_C"/>
    <property type="match status" value="1"/>
</dbReference>
<evidence type="ECO:0000256" key="9">
    <source>
        <dbReference type="ARBA" id="ARBA00033102"/>
    </source>
</evidence>
<dbReference type="GO" id="GO:0009435">
    <property type="term" value="P:NAD+ biosynthetic process"/>
    <property type="evidence" value="ECO:0007669"/>
    <property type="project" value="UniProtKB-UniPathway"/>
</dbReference>
<dbReference type="GO" id="GO:0034213">
    <property type="term" value="P:quinolinate catabolic process"/>
    <property type="evidence" value="ECO:0007669"/>
    <property type="project" value="TreeGrafter"/>
</dbReference>
<comment type="function">
    <text evidence="1">Involved in the catabolism of quinolinic acid (QA).</text>
</comment>
<evidence type="ECO:0000256" key="1">
    <source>
        <dbReference type="ARBA" id="ARBA00003237"/>
    </source>
</evidence>
<comment type="pathway">
    <text evidence="2">Cofactor biosynthesis; NAD(+) biosynthesis; nicotinate D-ribonucleotide from quinolinate: step 1/1.</text>
</comment>
<dbReference type="GO" id="GO:0004514">
    <property type="term" value="F:nicotinate-nucleotide diphosphorylase (carboxylating) activity"/>
    <property type="evidence" value="ECO:0007669"/>
    <property type="project" value="UniProtKB-EC"/>
</dbReference>
<reference evidence="15 16" key="1">
    <citation type="submission" date="2020-04" db="EMBL/GenBank/DDBJ databases">
        <authorList>
            <person name="Yin C."/>
        </authorList>
    </citation>
    <scope>NUCLEOTIDE SEQUENCE [LARGE SCALE GENOMIC DNA]</scope>
    <source>
        <strain evidence="15 16">Ak56</strain>
    </source>
</reference>
<dbReference type="InterPro" id="IPR036068">
    <property type="entry name" value="Nicotinate_pribotase-like_C"/>
</dbReference>
<name>A0A847SXI9_9BACT</name>
<comment type="subunit">
    <text evidence="4">Hexamer formed by 3 homodimers.</text>
</comment>
<keyword evidence="16" id="KW-1185">Reference proteome</keyword>
<dbReference type="PANTHER" id="PTHR32179">
    <property type="entry name" value="NICOTINATE-NUCLEOTIDE PYROPHOSPHORYLASE [CARBOXYLATING]"/>
    <property type="match status" value="1"/>
</dbReference>
<accession>A0A847SXI9</accession>